<dbReference type="InterPro" id="IPR001845">
    <property type="entry name" value="HTH_ArsR_DNA-bd_dom"/>
</dbReference>
<dbReference type="PROSITE" id="PS50987">
    <property type="entry name" value="HTH_ARSR_2"/>
    <property type="match status" value="1"/>
</dbReference>
<dbReference type="Proteomes" id="UP001597549">
    <property type="component" value="Unassembled WGS sequence"/>
</dbReference>
<comment type="caution">
    <text evidence="5">The sequence shown here is derived from an EMBL/GenBank/DDBJ whole genome shotgun (WGS) entry which is preliminary data.</text>
</comment>
<keyword evidence="2" id="KW-0238">DNA-binding</keyword>
<keyword evidence="1" id="KW-0805">Transcription regulation</keyword>
<dbReference type="CDD" id="cd00090">
    <property type="entry name" value="HTH_ARSR"/>
    <property type="match status" value="1"/>
</dbReference>
<dbReference type="PANTHER" id="PTHR33154:SF33">
    <property type="entry name" value="TRANSCRIPTIONAL REPRESSOR SDPR"/>
    <property type="match status" value="1"/>
</dbReference>
<dbReference type="NCBIfam" id="NF033788">
    <property type="entry name" value="HTH_metalloreg"/>
    <property type="match status" value="1"/>
</dbReference>
<dbReference type="SMART" id="SM00418">
    <property type="entry name" value="HTH_ARSR"/>
    <property type="match status" value="1"/>
</dbReference>
<dbReference type="Pfam" id="PF01022">
    <property type="entry name" value="HTH_5"/>
    <property type="match status" value="1"/>
</dbReference>
<keyword evidence="3" id="KW-0804">Transcription</keyword>
<dbReference type="PANTHER" id="PTHR33154">
    <property type="entry name" value="TRANSCRIPTIONAL REGULATOR, ARSR FAMILY"/>
    <property type="match status" value="1"/>
</dbReference>
<gene>
    <name evidence="5" type="ORF">ACFSX9_09365</name>
</gene>
<reference evidence="6" key="1">
    <citation type="journal article" date="2019" name="Int. J. Syst. Evol. Microbiol.">
        <title>The Global Catalogue of Microorganisms (GCM) 10K type strain sequencing project: providing services to taxonomists for standard genome sequencing and annotation.</title>
        <authorList>
            <consortium name="The Broad Institute Genomics Platform"/>
            <consortium name="The Broad Institute Genome Sequencing Center for Infectious Disease"/>
            <person name="Wu L."/>
            <person name="Ma J."/>
        </authorList>
    </citation>
    <scope>NUCLEOTIDE SEQUENCE [LARGE SCALE GENOMIC DNA]</scope>
    <source>
        <strain evidence="6">KCTC 52644</strain>
    </source>
</reference>
<evidence type="ECO:0000259" key="4">
    <source>
        <dbReference type="PROSITE" id="PS50987"/>
    </source>
</evidence>
<dbReference type="InterPro" id="IPR036388">
    <property type="entry name" value="WH-like_DNA-bd_sf"/>
</dbReference>
<sequence length="84" mass="9686">MNAIFKALNDETRREILELLRVKEMTAGDIADQFNISKPSISHHLDILKRADMVTSEKKGQFVIYSLNTTIVNDILKWIITLKK</sequence>
<accession>A0ABW5Z9J1</accession>
<organism evidence="5 6">
    <name type="scientific">Flavobacterium ardleyense</name>
    <dbReference type="NCBI Taxonomy" id="2038737"/>
    <lineage>
        <taxon>Bacteria</taxon>
        <taxon>Pseudomonadati</taxon>
        <taxon>Bacteroidota</taxon>
        <taxon>Flavobacteriia</taxon>
        <taxon>Flavobacteriales</taxon>
        <taxon>Flavobacteriaceae</taxon>
        <taxon>Flavobacterium</taxon>
    </lineage>
</organism>
<evidence type="ECO:0000256" key="3">
    <source>
        <dbReference type="ARBA" id="ARBA00023163"/>
    </source>
</evidence>
<dbReference type="NCBIfam" id="NF033789">
    <property type="entry name" value="repress_SdpR"/>
    <property type="match status" value="1"/>
</dbReference>
<keyword evidence="6" id="KW-1185">Reference proteome</keyword>
<dbReference type="Gene3D" id="1.10.10.10">
    <property type="entry name" value="Winged helix-like DNA-binding domain superfamily/Winged helix DNA-binding domain"/>
    <property type="match status" value="1"/>
</dbReference>
<dbReference type="SUPFAM" id="SSF46785">
    <property type="entry name" value="Winged helix' DNA-binding domain"/>
    <property type="match status" value="1"/>
</dbReference>
<evidence type="ECO:0000313" key="5">
    <source>
        <dbReference type="EMBL" id="MFD2908945.1"/>
    </source>
</evidence>
<dbReference type="RefSeq" id="WP_379806937.1">
    <property type="nucleotide sequence ID" value="NZ_JBHUOL010000012.1"/>
</dbReference>
<protein>
    <submittedName>
        <fullName evidence="5">Autorepressor SdpR family transcription factor</fullName>
    </submittedName>
</protein>
<evidence type="ECO:0000256" key="2">
    <source>
        <dbReference type="ARBA" id="ARBA00023125"/>
    </source>
</evidence>
<evidence type="ECO:0000256" key="1">
    <source>
        <dbReference type="ARBA" id="ARBA00023015"/>
    </source>
</evidence>
<dbReference type="InterPro" id="IPR036390">
    <property type="entry name" value="WH_DNA-bd_sf"/>
</dbReference>
<dbReference type="EMBL" id="JBHUOL010000012">
    <property type="protein sequence ID" value="MFD2908945.1"/>
    <property type="molecule type" value="Genomic_DNA"/>
</dbReference>
<proteinExistence type="predicted"/>
<feature type="domain" description="HTH arsR-type" evidence="4">
    <location>
        <begin position="1"/>
        <end position="84"/>
    </location>
</feature>
<dbReference type="InterPro" id="IPR011991">
    <property type="entry name" value="ArsR-like_HTH"/>
</dbReference>
<dbReference type="InterPro" id="IPR047796">
    <property type="entry name" value="SdpR-like_repress"/>
</dbReference>
<evidence type="ECO:0000313" key="6">
    <source>
        <dbReference type="Proteomes" id="UP001597549"/>
    </source>
</evidence>
<dbReference type="PRINTS" id="PR00778">
    <property type="entry name" value="HTHARSR"/>
</dbReference>
<dbReference type="InterPro" id="IPR051081">
    <property type="entry name" value="HTH_MetalResp_TranReg"/>
</dbReference>
<name>A0ABW5Z9J1_9FLAO</name>